<dbReference type="Proteomes" id="UP000199004">
    <property type="component" value="Unassembled WGS sequence"/>
</dbReference>
<dbReference type="RefSeq" id="WP_091023590.1">
    <property type="nucleotide sequence ID" value="NZ_BKAE01000007.1"/>
</dbReference>
<evidence type="ECO:0000313" key="3">
    <source>
        <dbReference type="EMBL" id="SDN17361.1"/>
    </source>
</evidence>
<evidence type="ECO:0000256" key="2">
    <source>
        <dbReference type="SAM" id="Phobius"/>
    </source>
</evidence>
<keyword evidence="4" id="KW-1185">Reference proteome</keyword>
<gene>
    <name evidence="3" type="ORF">SAMN05192576_1640</name>
</gene>
<feature type="region of interest" description="Disordered" evidence="1">
    <location>
        <begin position="154"/>
        <end position="185"/>
    </location>
</feature>
<keyword evidence="2" id="KW-0472">Membrane</keyword>
<feature type="compositionally biased region" description="Polar residues" evidence="1">
    <location>
        <begin position="157"/>
        <end position="174"/>
    </location>
</feature>
<dbReference type="STRING" id="1005944.SAMN05192576_1640"/>
<dbReference type="AlphaFoldDB" id="A0A1G9Z951"/>
<reference evidence="3 4" key="1">
    <citation type="submission" date="2016-10" db="EMBL/GenBank/DDBJ databases">
        <authorList>
            <person name="de Groot N.N."/>
        </authorList>
    </citation>
    <scope>NUCLEOTIDE SEQUENCE [LARGE SCALE GENOMIC DNA]</scope>
    <source>
        <strain evidence="3 4">CGMCC 1.11147</strain>
    </source>
</reference>
<keyword evidence="2" id="KW-1133">Transmembrane helix</keyword>
<keyword evidence="2" id="KW-0812">Transmembrane</keyword>
<dbReference type="Pfam" id="PF09826">
    <property type="entry name" value="Beta_propel"/>
    <property type="match status" value="1"/>
</dbReference>
<name>A0A1G9Z951_9ACTN</name>
<proteinExistence type="predicted"/>
<feature type="transmembrane region" description="Helical" evidence="2">
    <location>
        <begin position="43"/>
        <end position="62"/>
    </location>
</feature>
<protein>
    <submittedName>
        <fullName evidence="3">Beta propeller domain-containing protein</fullName>
    </submittedName>
</protein>
<accession>A0A1G9Z951</accession>
<dbReference type="EMBL" id="FNIC01000002">
    <property type="protein sequence ID" value="SDN17361.1"/>
    <property type="molecule type" value="Genomic_DNA"/>
</dbReference>
<organism evidence="3 4">
    <name type="scientific">Nocardioides szechwanensis</name>
    <dbReference type="NCBI Taxonomy" id="1005944"/>
    <lineage>
        <taxon>Bacteria</taxon>
        <taxon>Bacillati</taxon>
        <taxon>Actinomycetota</taxon>
        <taxon>Actinomycetes</taxon>
        <taxon>Propionibacteriales</taxon>
        <taxon>Nocardioidaceae</taxon>
        <taxon>Nocardioides</taxon>
    </lineage>
</organism>
<dbReference type="OrthoDB" id="9778998at2"/>
<evidence type="ECO:0000313" key="4">
    <source>
        <dbReference type="Proteomes" id="UP000199004"/>
    </source>
</evidence>
<dbReference type="InterPro" id="IPR019198">
    <property type="entry name" value="Beta_propeller_containing"/>
</dbReference>
<sequence length="672" mass="72465">MNDLERLWDDLPVGPAPVADILRDGRNAAPRPRGRVRPFVRPMLRVAVLGGIAAAFVAGTLVDRPLGDTPPTGPGGDRVVVTPGDAVTPAAFHGDLQPAASCEALRRHYVAQALELVGPYGWDAYYPHLARFGRVFARDYAAIPAAGQVAAYKANSRGPQTSHQLSSETGTNVQEAGVDEPDSVKTDGERLLRLDDSELTTYDVTGEEVTELGSLDLGDLRNGEIMLAGDTVVALGNPGRRLGATRVVTVDVSEPASPALVETVDYNSPLVTARQHAGDIRLVLQAGLPHLDFVEPAGRRTGPLRERLQDAREANRKIVRESTLADWVPRVVRDGGQSEQLVDCDRIAVPRADLALDTMAVVGFSAETPSELDALGVAGAAPMVYESPDHLYLATQSDSFGFGFWPVSRKAGFDSGVTHVFDFALDGAGASYVGSGEVEGSLADRWSMDEHDGVLRLAVGPTSETGNFNSIVTLRAEGDELVEIGRLDRLGVGEQIQSVRWFRGLAILVTYRQVDPLYAVDLTDQTAPRLAGELKIPGFSEYLHPLGRHWMVGMGQGRGEGRGWGAQVSLFNVSDLARPQRLDVLEYATGSDARAGDDPRQFTWLGQERVALTVISRYRTGWVSVLSFDGGVITNRMVEVEHGRDVDDVRLVPLPDDKVALVTGEDVEFFGL</sequence>
<evidence type="ECO:0000256" key="1">
    <source>
        <dbReference type="SAM" id="MobiDB-lite"/>
    </source>
</evidence>